<evidence type="ECO:0000313" key="2">
    <source>
        <dbReference type="Proteomes" id="UP000069620"/>
    </source>
</evidence>
<evidence type="ECO:0000313" key="1">
    <source>
        <dbReference type="EMBL" id="GAS88604.1"/>
    </source>
</evidence>
<proteinExistence type="predicted"/>
<name>A0A100VZ25_9MYCO</name>
<keyword evidence="2" id="KW-1185">Reference proteome</keyword>
<reference evidence="2" key="1">
    <citation type="journal article" date="2016" name="Genome Announc.">
        <title>Draft Genome Sequences of Five Rapidly Growing Mycobacterium Species, M. thermoresistibile, M. fortuitum subsp. acetamidolyticum, M. canariasense, M. brisbanense, and M. novocastrense.</title>
        <authorList>
            <person name="Katahira K."/>
            <person name="Ogura Y."/>
            <person name="Gotoh Y."/>
            <person name="Hayashi T."/>
        </authorList>
    </citation>
    <scope>NUCLEOTIDE SEQUENCE [LARGE SCALE GENOMIC DNA]</scope>
    <source>
        <strain evidence="2">JCM15654</strain>
    </source>
</reference>
<dbReference type="OrthoDB" id="4734248at2"/>
<dbReference type="RefSeq" id="WP_062829173.1">
    <property type="nucleotide sequence ID" value="NZ_BCSX01000024.1"/>
</dbReference>
<comment type="caution">
    <text evidence="1">The sequence shown here is derived from an EMBL/GenBank/DDBJ whole genome shotgun (WGS) entry which is preliminary data.</text>
</comment>
<dbReference type="AlphaFoldDB" id="A0A100VZ25"/>
<dbReference type="EMBL" id="BCSX01000024">
    <property type="protein sequence ID" value="GAS88604.1"/>
    <property type="molecule type" value="Genomic_DNA"/>
</dbReference>
<accession>A0A100VZ25</accession>
<protein>
    <submittedName>
        <fullName evidence="1">Pullulanase</fullName>
    </submittedName>
</protein>
<gene>
    <name evidence="1" type="ORF">RMCB_2700</name>
</gene>
<organism evidence="1 2">
    <name type="scientific">Mycolicibacterium brisbanense</name>
    <dbReference type="NCBI Taxonomy" id="146020"/>
    <lineage>
        <taxon>Bacteria</taxon>
        <taxon>Bacillati</taxon>
        <taxon>Actinomycetota</taxon>
        <taxon>Actinomycetes</taxon>
        <taxon>Mycobacteriales</taxon>
        <taxon>Mycobacteriaceae</taxon>
        <taxon>Mycolicibacterium</taxon>
    </lineage>
</organism>
<reference evidence="2" key="2">
    <citation type="submission" date="2016-02" db="EMBL/GenBank/DDBJ databases">
        <title>Draft genome sequence of five rapidly growing Mycobacterium species.</title>
        <authorList>
            <person name="Katahira K."/>
            <person name="Gotou Y."/>
            <person name="Iida K."/>
            <person name="Ogura Y."/>
            <person name="Hayashi T."/>
        </authorList>
    </citation>
    <scope>NUCLEOTIDE SEQUENCE [LARGE SCALE GENOMIC DNA]</scope>
    <source>
        <strain evidence="2">JCM15654</strain>
    </source>
</reference>
<sequence>MAHPFTNPLPGPRSTALLVVFGALMAAAFGVVGSAEPAQAAAQCRFDTHSPMFLPTDDVYQRPLPLVPHAAELGGPCRL</sequence>
<dbReference type="Proteomes" id="UP000069620">
    <property type="component" value="Unassembled WGS sequence"/>
</dbReference>